<keyword evidence="2" id="KW-1185">Reference proteome</keyword>
<dbReference type="Proteomes" id="UP000825935">
    <property type="component" value="Chromosome 3"/>
</dbReference>
<dbReference type="EMBL" id="CM035408">
    <property type="protein sequence ID" value="KAH7442145.1"/>
    <property type="molecule type" value="Genomic_DNA"/>
</dbReference>
<dbReference type="AlphaFoldDB" id="A0A8T2V8W6"/>
<evidence type="ECO:0000313" key="1">
    <source>
        <dbReference type="EMBL" id="KAH7442145.1"/>
    </source>
</evidence>
<name>A0A8T2V8W6_CERRI</name>
<protein>
    <submittedName>
        <fullName evidence="1">Uncharacterized protein</fullName>
    </submittedName>
</protein>
<organism evidence="1 2">
    <name type="scientific">Ceratopteris richardii</name>
    <name type="common">Triangle waterfern</name>
    <dbReference type="NCBI Taxonomy" id="49495"/>
    <lineage>
        <taxon>Eukaryota</taxon>
        <taxon>Viridiplantae</taxon>
        <taxon>Streptophyta</taxon>
        <taxon>Embryophyta</taxon>
        <taxon>Tracheophyta</taxon>
        <taxon>Polypodiopsida</taxon>
        <taxon>Polypodiidae</taxon>
        <taxon>Polypodiales</taxon>
        <taxon>Pteridineae</taxon>
        <taxon>Pteridaceae</taxon>
        <taxon>Parkerioideae</taxon>
        <taxon>Ceratopteris</taxon>
    </lineage>
</organism>
<gene>
    <name evidence="1" type="ORF">KP509_03G073100</name>
</gene>
<evidence type="ECO:0000313" key="2">
    <source>
        <dbReference type="Proteomes" id="UP000825935"/>
    </source>
</evidence>
<reference evidence="1" key="1">
    <citation type="submission" date="2021-08" db="EMBL/GenBank/DDBJ databases">
        <title>WGS assembly of Ceratopteris richardii.</title>
        <authorList>
            <person name="Marchant D.B."/>
            <person name="Chen G."/>
            <person name="Jenkins J."/>
            <person name="Shu S."/>
            <person name="Leebens-Mack J."/>
            <person name="Grimwood J."/>
            <person name="Schmutz J."/>
            <person name="Soltis P."/>
            <person name="Soltis D."/>
            <person name="Chen Z.-H."/>
        </authorList>
    </citation>
    <scope>NUCLEOTIDE SEQUENCE</scope>
    <source>
        <strain evidence="1">Whitten #5841</strain>
        <tissue evidence="1">Leaf</tissue>
    </source>
</reference>
<comment type="caution">
    <text evidence="1">The sequence shown here is derived from an EMBL/GenBank/DDBJ whole genome shotgun (WGS) entry which is preliminary data.</text>
</comment>
<proteinExistence type="predicted"/>
<sequence length="96" mass="11185">MRALQRTATQILTVFDIETESSYTANHILDKNCRSVMMEAMAGSMRLWRSISYRIYQQSDQIVTRRCCSRMCAIELPTGRLTTDKCDARRVFDFGY</sequence>
<accession>A0A8T2V8W6</accession>